<evidence type="ECO:0008006" key="5">
    <source>
        <dbReference type="Google" id="ProtNLM"/>
    </source>
</evidence>
<dbReference type="PIRSF" id="PIRSF500176">
    <property type="entry name" value="L_ASNase"/>
    <property type="match status" value="1"/>
</dbReference>
<dbReference type="PIRSF" id="PIRSF001220">
    <property type="entry name" value="L-ASNase_gatD"/>
    <property type="match status" value="1"/>
</dbReference>
<evidence type="ECO:0000313" key="4">
    <source>
        <dbReference type="Proteomes" id="UP000014760"/>
    </source>
</evidence>
<keyword evidence="4" id="KW-1185">Reference proteome</keyword>
<reference evidence="3" key="3">
    <citation type="submission" date="2015-06" db="UniProtKB">
        <authorList>
            <consortium name="EnsemblMetazoa"/>
        </authorList>
    </citation>
    <scope>IDENTIFICATION</scope>
</reference>
<name>R7U330_CAPTE</name>
<dbReference type="Proteomes" id="UP000014760">
    <property type="component" value="Unassembled WGS sequence"/>
</dbReference>
<dbReference type="EMBL" id="KB305961">
    <property type="protein sequence ID" value="ELU00501.1"/>
    <property type="molecule type" value="Genomic_DNA"/>
</dbReference>
<organism evidence="2">
    <name type="scientific">Capitella teleta</name>
    <name type="common">Polychaete worm</name>
    <dbReference type="NCBI Taxonomy" id="283909"/>
    <lineage>
        <taxon>Eukaryota</taxon>
        <taxon>Metazoa</taxon>
        <taxon>Spiralia</taxon>
        <taxon>Lophotrochozoa</taxon>
        <taxon>Annelida</taxon>
        <taxon>Polychaeta</taxon>
        <taxon>Sedentaria</taxon>
        <taxon>Scolecida</taxon>
        <taxon>Capitellidae</taxon>
        <taxon>Capitella</taxon>
    </lineage>
</organism>
<reference evidence="4" key="1">
    <citation type="submission" date="2012-12" db="EMBL/GenBank/DDBJ databases">
        <authorList>
            <person name="Hellsten U."/>
            <person name="Grimwood J."/>
            <person name="Chapman J.A."/>
            <person name="Shapiro H."/>
            <person name="Aerts A."/>
            <person name="Otillar R.P."/>
            <person name="Terry A.Y."/>
            <person name="Boore J.L."/>
            <person name="Simakov O."/>
            <person name="Marletaz F."/>
            <person name="Cho S.-J."/>
            <person name="Edsinger-Gonzales E."/>
            <person name="Havlak P."/>
            <person name="Kuo D.-H."/>
            <person name="Larsson T."/>
            <person name="Lv J."/>
            <person name="Arendt D."/>
            <person name="Savage R."/>
            <person name="Osoegawa K."/>
            <person name="de Jong P."/>
            <person name="Lindberg D.R."/>
            <person name="Seaver E.C."/>
            <person name="Weisblat D.A."/>
            <person name="Putnam N.H."/>
            <person name="Grigoriev I.V."/>
            <person name="Rokhsar D.S."/>
        </authorList>
    </citation>
    <scope>NUCLEOTIDE SEQUENCE</scope>
    <source>
        <strain evidence="4">I ESC-2004</strain>
    </source>
</reference>
<dbReference type="EnsemblMetazoa" id="CapteT186428">
    <property type="protein sequence ID" value="CapteP186428"/>
    <property type="gene ID" value="CapteG186428"/>
</dbReference>
<dbReference type="AlphaFoldDB" id="R7U330"/>
<evidence type="ECO:0000313" key="3">
    <source>
        <dbReference type="EnsemblMetazoa" id="CapteP186428"/>
    </source>
</evidence>
<reference evidence="2 4" key="2">
    <citation type="journal article" date="2013" name="Nature">
        <title>Insights into bilaterian evolution from three spiralian genomes.</title>
        <authorList>
            <person name="Simakov O."/>
            <person name="Marletaz F."/>
            <person name="Cho S.J."/>
            <person name="Edsinger-Gonzales E."/>
            <person name="Havlak P."/>
            <person name="Hellsten U."/>
            <person name="Kuo D.H."/>
            <person name="Larsson T."/>
            <person name="Lv J."/>
            <person name="Arendt D."/>
            <person name="Savage R."/>
            <person name="Osoegawa K."/>
            <person name="de Jong P."/>
            <person name="Grimwood J."/>
            <person name="Chapman J.A."/>
            <person name="Shapiro H."/>
            <person name="Aerts A."/>
            <person name="Otillar R.P."/>
            <person name="Terry A.Y."/>
            <person name="Boore J.L."/>
            <person name="Grigoriev I.V."/>
            <person name="Lindberg D.R."/>
            <person name="Seaver E.C."/>
            <person name="Weisblat D.A."/>
            <person name="Putnam N.H."/>
            <person name="Rokhsar D.S."/>
        </authorList>
    </citation>
    <scope>NUCLEOTIDE SEQUENCE</scope>
    <source>
        <strain evidence="2 4">I ESC-2004</strain>
    </source>
</reference>
<evidence type="ECO:0000313" key="2">
    <source>
        <dbReference type="EMBL" id="ELU00501.1"/>
    </source>
</evidence>
<dbReference type="HOGENOM" id="CLU_1338693_0_0_1"/>
<evidence type="ECO:0000256" key="1">
    <source>
        <dbReference type="SAM" id="MobiDB-lite"/>
    </source>
</evidence>
<feature type="region of interest" description="Disordered" evidence="1">
    <location>
        <begin position="128"/>
        <end position="147"/>
    </location>
</feature>
<gene>
    <name evidence="2" type="ORF">CAPTEDRAFT_186428</name>
</gene>
<feature type="compositionally biased region" description="Polar residues" evidence="1">
    <location>
        <begin position="128"/>
        <end position="144"/>
    </location>
</feature>
<sequence>MAEEEVKERPLEPVTAHLLAHHGHPLHHSHAHQRPRLTPLNHFAPIDAIEEHPQRFLPSIPSPLVLDDPRGAFGHGRFHDDETAIGPTTPLGRASPIFSHESNSQFVRLHGQASPLFGAEWRLLNGSGRSSPGSWENSGPSSRVLSRAGSLEDLAGEKRVMVLYTGGTIGMKVRESKPGLMVFAVDLHREKFMRREDFLFYSNHK</sequence>
<dbReference type="InterPro" id="IPR006034">
    <property type="entry name" value="Asparaginase/glutaminase-like"/>
</dbReference>
<dbReference type="EMBL" id="AMQN01009690">
    <property type="status" value="NOT_ANNOTATED_CDS"/>
    <property type="molecule type" value="Genomic_DNA"/>
</dbReference>
<protein>
    <recommendedName>
        <fullName evidence="5">Asparaginase</fullName>
    </recommendedName>
</protein>
<proteinExistence type="predicted"/>
<accession>R7U330</accession>